<dbReference type="EnsemblPlants" id="Pp3c9_21240V3.1">
    <property type="protein sequence ID" value="PAC:32914082.CDS.1"/>
    <property type="gene ID" value="Pp3c9_21240"/>
</dbReference>
<keyword evidence="3" id="KW-1185">Reference proteome</keyword>
<dbReference type="Proteomes" id="UP000006727">
    <property type="component" value="Chromosome 9"/>
</dbReference>
<reference evidence="2" key="3">
    <citation type="submission" date="2020-12" db="UniProtKB">
        <authorList>
            <consortium name="EnsemblPlants"/>
        </authorList>
    </citation>
    <scope>IDENTIFICATION</scope>
</reference>
<evidence type="ECO:0000313" key="1">
    <source>
        <dbReference type="EMBL" id="PNR48532.1"/>
    </source>
</evidence>
<organism evidence="1">
    <name type="scientific">Physcomitrium patens</name>
    <name type="common">Spreading-leaved earth moss</name>
    <name type="synonym">Physcomitrella patens</name>
    <dbReference type="NCBI Taxonomy" id="3218"/>
    <lineage>
        <taxon>Eukaryota</taxon>
        <taxon>Viridiplantae</taxon>
        <taxon>Streptophyta</taxon>
        <taxon>Embryophyta</taxon>
        <taxon>Bryophyta</taxon>
        <taxon>Bryophytina</taxon>
        <taxon>Bryopsida</taxon>
        <taxon>Funariidae</taxon>
        <taxon>Funariales</taxon>
        <taxon>Funariaceae</taxon>
        <taxon>Physcomitrium</taxon>
    </lineage>
</organism>
<protein>
    <submittedName>
        <fullName evidence="1 2">Uncharacterized protein</fullName>
    </submittedName>
</protein>
<sequence>MSGFDSYRTLFAHGNSLRTLRELFANPFGLALSPYSQETNGNGNGWMNVVLFHLILEPPWKDEYTWMNVVLFHLILEPPWKDENIWMNDIIAHIKKDIFLVWFHETAPMLNG</sequence>
<accession>A0A2K1K430</accession>
<dbReference type="EnsemblPlants" id="Pp3c9_21240V3.2">
    <property type="protein sequence ID" value="PAC:32914083.CDS.1"/>
    <property type="gene ID" value="Pp3c9_21240"/>
</dbReference>
<dbReference type="EMBL" id="ABEU02000009">
    <property type="protein sequence ID" value="PNR48532.1"/>
    <property type="molecule type" value="Genomic_DNA"/>
</dbReference>
<dbReference type="InParanoid" id="A0A2K1K430"/>
<evidence type="ECO:0000313" key="2">
    <source>
        <dbReference type="EnsemblPlants" id="PAC:32914082.CDS.1"/>
    </source>
</evidence>
<gene>
    <name evidence="1" type="ORF">PHYPA_013009</name>
</gene>
<name>A0A2K1K430_PHYPA</name>
<reference evidence="1 3" key="2">
    <citation type="journal article" date="2018" name="Plant J.">
        <title>The Physcomitrella patens chromosome-scale assembly reveals moss genome structure and evolution.</title>
        <authorList>
            <person name="Lang D."/>
            <person name="Ullrich K.K."/>
            <person name="Murat F."/>
            <person name="Fuchs J."/>
            <person name="Jenkins J."/>
            <person name="Haas F.B."/>
            <person name="Piednoel M."/>
            <person name="Gundlach H."/>
            <person name="Van Bel M."/>
            <person name="Meyberg R."/>
            <person name="Vives C."/>
            <person name="Morata J."/>
            <person name="Symeonidi A."/>
            <person name="Hiss M."/>
            <person name="Muchero W."/>
            <person name="Kamisugi Y."/>
            <person name="Saleh O."/>
            <person name="Blanc G."/>
            <person name="Decker E.L."/>
            <person name="van Gessel N."/>
            <person name="Grimwood J."/>
            <person name="Hayes R.D."/>
            <person name="Graham S.W."/>
            <person name="Gunter L.E."/>
            <person name="McDaniel S.F."/>
            <person name="Hoernstein S.N.W."/>
            <person name="Larsson A."/>
            <person name="Li F.W."/>
            <person name="Perroud P.F."/>
            <person name="Phillips J."/>
            <person name="Ranjan P."/>
            <person name="Rokshar D.S."/>
            <person name="Rothfels C.J."/>
            <person name="Schneider L."/>
            <person name="Shu S."/>
            <person name="Stevenson D.W."/>
            <person name="Thummler F."/>
            <person name="Tillich M."/>
            <person name="Villarreal Aguilar J.C."/>
            <person name="Widiez T."/>
            <person name="Wong G.K."/>
            <person name="Wymore A."/>
            <person name="Zhang Y."/>
            <person name="Zimmer A.D."/>
            <person name="Quatrano R.S."/>
            <person name="Mayer K.F.X."/>
            <person name="Goodstein D."/>
            <person name="Casacuberta J.M."/>
            <person name="Vandepoele K."/>
            <person name="Reski R."/>
            <person name="Cuming A.C."/>
            <person name="Tuskan G.A."/>
            <person name="Maumus F."/>
            <person name="Salse J."/>
            <person name="Schmutz J."/>
            <person name="Rensing S.A."/>
        </authorList>
    </citation>
    <scope>NUCLEOTIDE SEQUENCE [LARGE SCALE GENOMIC DNA]</scope>
    <source>
        <strain evidence="2 3">cv. Gransden 2004</strain>
    </source>
</reference>
<dbReference type="AlphaFoldDB" id="A0A2K1K430"/>
<proteinExistence type="predicted"/>
<evidence type="ECO:0000313" key="3">
    <source>
        <dbReference type="Proteomes" id="UP000006727"/>
    </source>
</evidence>
<reference evidence="1 3" key="1">
    <citation type="journal article" date="2008" name="Science">
        <title>The Physcomitrella genome reveals evolutionary insights into the conquest of land by plants.</title>
        <authorList>
            <person name="Rensing S."/>
            <person name="Lang D."/>
            <person name="Zimmer A."/>
            <person name="Terry A."/>
            <person name="Salamov A."/>
            <person name="Shapiro H."/>
            <person name="Nishiyama T."/>
            <person name="Perroud P.-F."/>
            <person name="Lindquist E."/>
            <person name="Kamisugi Y."/>
            <person name="Tanahashi T."/>
            <person name="Sakakibara K."/>
            <person name="Fujita T."/>
            <person name="Oishi K."/>
            <person name="Shin-I T."/>
            <person name="Kuroki Y."/>
            <person name="Toyoda A."/>
            <person name="Suzuki Y."/>
            <person name="Hashimoto A."/>
            <person name="Yamaguchi K."/>
            <person name="Sugano A."/>
            <person name="Kohara Y."/>
            <person name="Fujiyama A."/>
            <person name="Anterola A."/>
            <person name="Aoki S."/>
            <person name="Ashton N."/>
            <person name="Barbazuk W.B."/>
            <person name="Barker E."/>
            <person name="Bennetzen J."/>
            <person name="Bezanilla M."/>
            <person name="Blankenship R."/>
            <person name="Cho S.H."/>
            <person name="Dutcher S."/>
            <person name="Estelle M."/>
            <person name="Fawcett J.A."/>
            <person name="Gundlach H."/>
            <person name="Hanada K."/>
            <person name="Heyl A."/>
            <person name="Hicks K.A."/>
            <person name="Hugh J."/>
            <person name="Lohr M."/>
            <person name="Mayer K."/>
            <person name="Melkozernov A."/>
            <person name="Murata T."/>
            <person name="Nelson D."/>
            <person name="Pils B."/>
            <person name="Prigge M."/>
            <person name="Reiss B."/>
            <person name="Renner T."/>
            <person name="Rombauts S."/>
            <person name="Rushton P."/>
            <person name="Sanderfoot A."/>
            <person name="Schween G."/>
            <person name="Shiu S.-H."/>
            <person name="Stueber K."/>
            <person name="Theodoulou F.L."/>
            <person name="Tu H."/>
            <person name="Van de Peer Y."/>
            <person name="Verrier P.J."/>
            <person name="Waters E."/>
            <person name="Wood A."/>
            <person name="Yang L."/>
            <person name="Cove D."/>
            <person name="Cuming A."/>
            <person name="Hasebe M."/>
            <person name="Lucas S."/>
            <person name="Mishler D.B."/>
            <person name="Reski R."/>
            <person name="Grigoriev I."/>
            <person name="Quatrano R.S."/>
            <person name="Boore J.L."/>
        </authorList>
    </citation>
    <scope>NUCLEOTIDE SEQUENCE [LARGE SCALE GENOMIC DNA]</scope>
    <source>
        <strain evidence="2 3">cv. Gransden 2004</strain>
    </source>
</reference>
<dbReference type="Gramene" id="Pp3c9_21240V3.1">
    <property type="protein sequence ID" value="PAC:32914082.CDS.1"/>
    <property type="gene ID" value="Pp3c9_21240"/>
</dbReference>
<dbReference type="Gramene" id="Pp3c9_21240V3.2">
    <property type="protein sequence ID" value="PAC:32914083.CDS.1"/>
    <property type="gene ID" value="Pp3c9_21240"/>
</dbReference>